<comment type="caution">
    <text evidence="1">The sequence shown here is derived from an EMBL/GenBank/DDBJ whole genome shotgun (WGS) entry which is preliminary data.</text>
</comment>
<proteinExistence type="predicted"/>
<evidence type="ECO:0008006" key="3">
    <source>
        <dbReference type="Google" id="ProtNLM"/>
    </source>
</evidence>
<sequence length="259" mass="28589">MHEVFVTIDVDWAPDWAMHGLLDTLLEGGVRSTWFITHESDMLDELRRHPDLVDLGIHPNFQPGSSHGADPVSVIAECMRIVPEALTMRTHCLVQSTPILQAVVDHSPVVLDSSLYVRDLTDVTVSELPLDHGRSLARAPYVWEDDLEFFAPAPRWDGHAFLAERDSLDELTIVDLHPIHVALNSATPVNYHALRSFHGGDVRRARASDAIDYLHRGPGAATFLADLVSASGTGAFEFGTPLADLAVRTRSSRELRHSA</sequence>
<dbReference type="AlphaFoldDB" id="A0A6I2FIH5"/>
<gene>
    <name evidence="1" type="ORF">GE115_11875</name>
</gene>
<name>A0A6I2FIH5_9MICO</name>
<evidence type="ECO:0000313" key="2">
    <source>
        <dbReference type="Proteomes" id="UP000431080"/>
    </source>
</evidence>
<dbReference type="EMBL" id="WJIF01000006">
    <property type="protein sequence ID" value="MRG60558.1"/>
    <property type="molecule type" value="Genomic_DNA"/>
</dbReference>
<evidence type="ECO:0000313" key="1">
    <source>
        <dbReference type="EMBL" id="MRG60558.1"/>
    </source>
</evidence>
<dbReference type="RefSeq" id="WP_153685000.1">
    <property type="nucleotide sequence ID" value="NZ_WJIF01000006.1"/>
</dbReference>
<dbReference type="Gene3D" id="3.20.20.370">
    <property type="entry name" value="Glycoside hydrolase/deacetylase"/>
    <property type="match status" value="1"/>
</dbReference>
<protein>
    <recommendedName>
        <fullName evidence="3">ChbG/HpnK family deacetylase</fullName>
    </recommendedName>
</protein>
<accession>A0A6I2FIH5</accession>
<organism evidence="1 2">
    <name type="scientific">Agromyces agglutinans</name>
    <dbReference type="NCBI Taxonomy" id="2662258"/>
    <lineage>
        <taxon>Bacteria</taxon>
        <taxon>Bacillati</taxon>
        <taxon>Actinomycetota</taxon>
        <taxon>Actinomycetes</taxon>
        <taxon>Micrococcales</taxon>
        <taxon>Microbacteriaceae</taxon>
        <taxon>Agromyces</taxon>
    </lineage>
</organism>
<dbReference type="Pfam" id="PF22537">
    <property type="entry name" value="WbmS-like"/>
    <property type="match status" value="1"/>
</dbReference>
<reference evidence="1 2" key="1">
    <citation type="submission" date="2019-10" db="EMBL/GenBank/DDBJ databases">
        <authorList>
            <person name="Nie G."/>
            <person name="Ming H."/>
            <person name="Yi B."/>
        </authorList>
    </citation>
    <scope>NUCLEOTIDE SEQUENCE [LARGE SCALE GENOMIC DNA]</scope>
    <source>
        <strain evidence="1 2">CFH 90414</strain>
    </source>
</reference>
<keyword evidence="2" id="KW-1185">Reference proteome</keyword>
<dbReference type="Proteomes" id="UP000431080">
    <property type="component" value="Unassembled WGS sequence"/>
</dbReference>
<dbReference type="InterPro" id="IPR054492">
    <property type="entry name" value="WbmS-like"/>
</dbReference>